<name>A0A5E4LRC1_9ARCH</name>
<evidence type="ECO:0000313" key="2">
    <source>
        <dbReference type="Proteomes" id="UP000789941"/>
    </source>
</evidence>
<dbReference type="Proteomes" id="UP000789941">
    <property type="component" value="Unassembled WGS sequence"/>
</dbReference>
<sequence length="493" mass="51554">MVVGMGKLLLFGIVLIGLFLFGCDTIKCGNSFCMGNSTCCGETCVHCSAGSYIGTDCKCHSNTTTCNTTSILGKDNLCHPECGNSGGYCIGNSKCYNGQCLSCKTGSTLGNDGKCHSQNISTGCTSGNIYGSDGLCHPECGNSGTYCTGTAQCYNNKCLSCQTGYYLGNDGKCYSKTNVPSCNPGYIYGNDGLCHPECGSGTYCISGQCCGGQCLYCSQGYLGTDCKCHSNTPSCNEGYIYGDDELCHPECGNSGTYCITGECCGNQCLICPDDSYLGTDCQCHGACNPGYIYGEDGLCHPECGNSETYCITGECCGNKCIVCNSPYYLGTDCQCHGACNPGYIYGDDDLCHPECGNSGTYCITGDCCGNQCLTCSGDSYLGTDCQCHSNTPTCNPGYIYGEDGLCHPECGSGIYCISGQCCGGDCIICSAGYLGTDCQCHGQCNAGYIYGEDGMCHPECGNSGTYCITGQCCGGQCLYCTEGYLGTDCNCHW</sequence>
<gene>
    <name evidence="1" type="ORF">LFW2832_00345</name>
</gene>
<evidence type="ECO:0000313" key="1">
    <source>
        <dbReference type="EMBL" id="VVC03397.1"/>
    </source>
</evidence>
<accession>A0A5E4LRC1</accession>
<dbReference type="SMART" id="SM00261">
    <property type="entry name" value="FU"/>
    <property type="match status" value="3"/>
</dbReference>
<organism evidence="1 2">
    <name type="scientific">Candidatus Bilamarchaeum dharawalense</name>
    <dbReference type="NCBI Taxonomy" id="2885759"/>
    <lineage>
        <taxon>Archaea</taxon>
        <taxon>Candidatus Micrarchaeota</taxon>
        <taxon>Candidatus Micrarchaeia</taxon>
        <taxon>Candidatus Anstonellales</taxon>
        <taxon>Candidatus Bilamarchaeaceae</taxon>
        <taxon>Candidatus Bilamarchaeum</taxon>
    </lineage>
</organism>
<comment type="caution">
    <text evidence="1">The sequence shown here is derived from an EMBL/GenBank/DDBJ whole genome shotgun (WGS) entry which is preliminary data.</text>
</comment>
<dbReference type="PROSITE" id="PS51257">
    <property type="entry name" value="PROKAR_LIPOPROTEIN"/>
    <property type="match status" value="1"/>
</dbReference>
<dbReference type="InterPro" id="IPR006212">
    <property type="entry name" value="Furin_repeat"/>
</dbReference>
<proteinExistence type="predicted"/>
<dbReference type="AlphaFoldDB" id="A0A5E4LRC1"/>
<protein>
    <submittedName>
        <fullName evidence="1">Uncharacterized protein</fullName>
    </submittedName>
</protein>
<reference evidence="1 2" key="1">
    <citation type="submission" date="2019-08" db="EMBL/GenBank/DDBJ databases">
        <authorList>
            <person name="Vazquez-Campos X."/>
        </authorList>
    </citation>
    <scope>NUCLEOTIDE SEQUENCE [LARGE SCALE GENOMIC DNA]</scope>
    <source>
        <strain evidence="1">LFW-283_2</strain>
    </source>
</reference>
<dbReference type="EMBL" id="CABMJJ010000007">
    <property type="protein sequence ID" value="VVC03397.1"/>
    <property type="molecule type" value="Genomic_DNA"/>
</dbReference>